<evidence type="ECO:0000256" key="1">
    <source>
        <dbReference type="SAM" id="MobiDB-lite"/>
    </source>
</evidence>
<accession>A0A239P4M8</accession>
<dbReference type="Proteomes" id="UP000198318">
    <property type="component" value="Unassembled WGS sequence"/>
</dbReference>
<proteinExistence type="predicted"/>
<reference evidence="3 4" key="1">
    <citation type="submission" date="2017-06" db="EMBL/GenBank/DDBJ databases">
        <authorList>
            <person name="Kim H.J."/>
            <person name="Triplett B.A."/>
        </authorList>
    </citation>
    <scope>NUCLEOTIDE SEQUENCE [LARGE SCALE GENOMIC DNA]</scope>
    <source>
        <strain evidence="3 4">DSM 44715</strain>
    </source>
</reference>
<feature type="region of interest" description="Disordered" evidence="1">
    <location>
        <begin position="1"/>
        <end position="23"/>
    </location>
</feature>
<dbReference type="Pfam" id="PF13569">
    <property type="entry name" value="DUF4132"/>
    <property type="match status" value="1"/>
</dbReference>
<evidence type="ECO:0000313" key="3">
    <source>
        <dbReference type="EMBL" id="SNT61990.1"/>
    </source>
</evidence>
<name>A0A239P4M8_9ACTN</name>
<dbReference type="InterPro" id="IPR025406">
    <property type="entry name" value="DUF4132"/>
</dbReference>
<protein>
    <recommendedName>
        <fullName evidence="2">DUF4132 domain-containing protein</fullName>
    </recommendedName>
</protein>
<evidence type="ECO:0000313" key="4">
    <source>
        <dbReference type="Proteomes" id="UP000198318"/>
    </source>
</evidence>
<organism evidence="3 4">
    <name type="scientific">Actinomadura meyerae</name>
    <dbReference type="NCBI Taxonomy" id="240840"/>
    <lineage>
        <taxon>Bacteria</taxon>
        <taxon>Bacillati</taxon>
        <taxon>Actinomycetota</taxon>
        <taxon>Actinomycetes</taxon>
        <taxon>Streptosporangiales</taxon>
        <taxon>Thermomonosporaceae</taxon>
        <taxon>Actinomadura</taxon>
    </lineage>
</organism>
<sequence>MPNPPPEIDPSAAQRVRERLESSRTAVERLLGHPESDPSSVKAARAYLDGEPDPRGAAAVALIETHVFRDEESNHWNPAWADENAVPWVDAWAVQHGLAFAARAGAEADGLTIARNTPGGPRHRDLVLKADAWSEKRLPWATGPAGKRMRALLAVADESDYAEAVEGLARYRGTREQRWVVSFLVPSEQEWVDECVRERPEPGTDASKLLWCSLGSNRQLARLRGANWAHFGDGEVRLDVLLTAAEGIGPAVARHLAPPLEDTASDRLDVIYGNGSAASAREALLQVLSLLPSDEAFAIVAGHLDQPGALAALTAMIERFPARALRFLAGRSGGSELAARLLSAHLRAHPELRARLAELDGAAHAAVEAVEAARLPEASGDAVPKALVKAAKGGAPGWAPPALLPQILMRGRDHALPEAATANLLAALGKASPKRAPAAPLREALDALDPVSLAQFGWALFEHGRSVGEESRGVWAQLCWTGDDETMRRLGAAARAATGQSHIKMLLHGLDVLAASGSDVAVLQLGLVAGKARPKRLKKRADKLLAQVAQARGLTPDQLADRIVPDFGLDDAGGMTLDYGSRTFRVGFDEQLRPAVYDDKGALRKSLPKPGALDDPELAPAAYRAFSGLKKDVRGAASDLVGRMERAMVRQRRWSTGDFRLLFVEHPLVCHLVRRLVWLHEEDGGATTAFRVAEDRSFADADDDALTLPDSGTVLVAHPLRLGKATAAWSELFADYEILQPFPQLGRPVGALTDEERASNRIDRFTGTEVGVGALLKLERRGWRRGPAEDAGMQSSMEFDTPSGHTIVLSTHPGFPATSPAAYEAQTLRGLWIGVNGEVDYGLSKSKATFADLDDVTASELLYTMTNVVNHAKT</sequence>
<evidence type="ECO:0000259" key="2">
    <source>
        <dbReference type="Pfam" id="PF13569"/>
    </source>
</evidence>
<feature type="domain" description="DUF4132" evidence="2">
    <location>
        <begin position="601"/>
        <end position="783"/>
    </location>
</feature>
<dbReference type="AlphaFoldDB" id="A0A239P4M8"/>
<dbReference type="EMBL" id="FZOR01000067">
    <property type="protein sequence ID" value="SNT61990.1"/>
    <property type="molecule type" value="Genomic_DNA"/>
</dbReference>
<gene>
    <name evidence="3" type="ORF">SAMN05443665_106725</name>
</gene>
<keyword evidence="4" id="KW-1185">Reference proteome</keyword>